<dbReference type="EMBL" id="WUML01000035">
    <property type="protein sequence ID" value="MXO02876.1"/>
    <property type="molecule type" value="Genomic_DNA"/>
</dbReference>
<protein>
    <submittedName>
        <fullName evidence="1">Uncharacterized protein</fullName>
    </submittedName>
</protein>
<name>A0A6N8TKT0_SHIZO</name>
<dbReference type="RefSeq" id="WP_160788052.1">
    <property type="nucleotide sequence ID" value="NZ_CP086612.1"/>
</dbReference>
<proteinExistence type="predicted"/>
<dbReference type="Proteomes" id="UP000440304">
    <property type="component" value="Unassembled WGS sequence"/>
</dbReference>
<comment type="caution">
    <text evidence="1">The sequence shown here is derived from an EMBL/GenBank/DDBJ whole genome shotgun (WGS) entry which is preliminary data.</text>
</comment>
<gene>
    <name evidence="1" type="ORF">GR156_21470</name>
</gene>
<dbReference type="AlphaFoldDB" id="A0A6N8TKT0"/>
<organism evidence="1 2">
    <name type="scientific">Shinella zoogloeoides</name>
    <name type="common">Crabtreella saccharophila</name>
    <dbReference type="NCBI Taxonomy" id="352475"/>
    <lineage>
        <taxon>Bacteria</taxon>
        <taxon>Pseudomonadati</taxon>
        <taxon>Pseudomonadota</taxon>
        <taxon>Alphaproteobacteria</taxon>
        <taxon>Hyphomicrobiales</taxon>
        <taxon>Rhizobiaceae</taxon>
        <taxon>Shinella</taxon>
    </lineage>
</organism>
<sequence length="93" mass="10431">MTDSANPAQRCSRQAAIKYGIRCRGKSSIAHGPFQVPNIKTFSQMSSFLCRGCTRSIKPSRPQAHCRFGNISYQFLLNPEIFSTIGTLRLKYS</sequence>
<evidence type="ECO:0000313" key="2">
    <source>
        <dbReference type="Proteomes" id="UP000440304"/>
    </source>
</evidence>
<evidence type="ECO:0000313" key="1">
    <source>
        <dbReference type="EMBL" id="MXO02876.1"/>
    </source>
</evidence>
<accession>A0A6N8TKT0</accession>
<reference evidence="1 2" key="1">
    <citation type="submission" date="2019-12" db="EMBL/GenBank/DDBJ databases">
        <title>Shinella granuli gen. nov., sp. nov., and proposal of the reclassification of Zoogloea ramigera ATCC 19623 as Shinella zoogloeoides sp. nov.</title>
        <authorList>
            <person name="Gao J."/>
        </authorList>
    </citation>
    <scope>NUCLEOTIDE SEQUENCE [LARGE SCALE GENOMIC DNA]</scope>
    <source>
        <strain evidence="1 2">DSM 287</strain>
    </source>
</reference>